<evidence type="ECO:0000256" key="6">
    <source>
        <dbReference type="SAM" id="MobiDB-lite"/>
    </source>
</evidence>
<dbReference type="InterPro" id="IPR052115">
    <property type="entry name" value="NEXT_complex_subunit_ZCCHC8"/>
</dbReference>
<name>A0AAV6UNV9_9ARAC</name>
<evidence type="ECO:0000256" key="3">
    <source>
        <dbReference type="ARBA" id="ARBA00022771"/>
    </source>
</evidence>
<evidence type="ECO:0000256" key="4">
    <source>
        <dbReference type="ARBA" id="ARBA00022833"/>
    </source>
</evidence>
<dbReference type="GO" id="GO:0008270">
    <property type="term" value="F:zinc ion binding"/>
    <property type="evidence" value="ECO:0007669"/>
    <property type="project" value="UniProtKB-KW"/>
</dbReference>
<comment type="subcellular location">
    <subcellularLocation>
        <location evidence="1">Nucleus</location>
    </subcellularLocation>
</comment>
<feature type="compositionally biased region" description="Acidic residues" evidence="6">
    <location>
        <begin position="384"/>
        <end position="396"/>
    </location>
</feature>
<protein>
    <recommendedName>
        <fullName evidence="7">PSP proline-rich domain-containing protein</fullName>
    </recommendedName>
</protein>
<feature type="domain" description="PSP proline-rich" evidence="7">
    <location>
        <begin position="183"/>
        <end position="235"/>
    </location>
</feature>
<feature type="compositionally biased region" description="Acidic residues" evidence="6">
    <location>
        <begin position="403"/>
        <end position="412"/>
    </location>
</feature>
<evidence type="ECO:0000259" key="7">
    <source>
        <dbReference type="SMART" id="SM00581"/>
    </source>
</evidence>
<keyword evidence="9" id="KW-1185">Reference proteome</keyword>
<accession>A0AAV6UNV9</accession>
<organism evidence="8 9">
    <name type="scientific">Oedothorax gibbosus</name>
    <dbReference type="NCBI Taxonomy" id="931172"/>
    <lineage>
        <taxon>Eukaryota</taxon>
        <taxon>Metazoa</taxon>
        <taxon>Ecdysozoa</taxon>
        <taxon>Arthropoda</taxon>
        <taxon>Chelicerata</taxon>
        <taxon>Arachnida</taxon>
        <taxon>Araneae</taxon>
        <taxon>Araneomorphae</taxon>
        <taxon>Entelegynae</taxon>
        <taxon>Araneoidea</taxon>
        <taxon>Linyphiidae</taxon>
        <taxon>Erigoninae</taxon>
        <taxon>Oedothorax</taxon>
    </lineage>
</organism>
<keyword evidence="3" id="KW-0863">Zinc-finger</keyword>
<evidence type="ECO:0000256" key="5">
    <source>
        <dbReference type="ARBA" id="ARBA00023242"/>
    </source>
</evidence>
<dbReference type="Pfam" id="PF04046">
    <property type="entry name" value="PSP"/>
    <property type="match status" value="1"/>
</dbReference>
<comment type="caution">
    <text evidence="8">The sequence shown here is derived from an EMBL/GenBank/DDBJ whole genome shotgun (WGS) entry which is preliminary data.</text>
</comment>
<dbReference type="SMART" id="SM00581">
    <property type="entry name" value="PSP"/>
    <property type="match status" value="1"/>
</dbReference>
<evidence type="ECO:0000313" key="9">
    <source>
        <dbReference type="Proteomes" id="UP000827092"/>
    </source>
</evidence>
<dbReference type="Proteomes" id="UP000827092">
    <property type="component" value="Unassembled WGS sequence"/>
</dbReference>
<evidence type="ECO:0000313" key="8">
    <source>
        <dbReference type="EMBL" id="KAG8185270.1"/>
    </source>
</evidence>
<keyword evidence="4" id="KW-0862">Zinc</keyword>
<dbReference type="EMBL" id="JAFNEN010000341">
    <property type="protein sequence ID" value="KAG8185270.1"/>
    <property type="molecule type" value="Genomic_DNA"/>
</dbReference>
<dbReference type="InterPro" id="IPR006568">
    <property type="entry name" value="PSP_pro-rich"/>
</dbReference>
<gene>
    <name evidence="8" type="ORF">JTE90_023883</name>
</gene>
<feature type="compositionally biased region" description="Pro residues" evidence="6">
    <location>
        <begin position="342"/>
        <end position="365"/>
    </location>
</feature>
<dbReference type="GO" id="GO:0003723">
    <property type="term" value="F:RNA binding"/>
    <property type="evidence" value="ECO:0007669"/>
    <property type="project" value="TreeGrafter"/>
</dbReference>
<keyword evidence="5" id="KW-0539">Nucleus</keyword>
<dbReference type="PANTHER" id="PTHR13316">
    <property type="entry name" value="ZINC FINGER, CCHC DOMAIN CONTAINING 8"/>
    <property type="match status" value="1"/>
</dbReference>
<evidence type="ECO:0000256" key="1">
    <source>
        <dbReference type="ARBA" id="ARBA00004123"/>
    </source>
</evidence>
<keyword evidence="2" id="KW-0479">Metal-binding</keyword>
<evidence type="ECO:0000256" key="2">
    <source>
        <dbReference type="ARBA" id="ARBA00022723"/>
    </source>
</evidence>
<feature type="region of interest" description="Disordered" evidence="6">
    <location>
        <begin position="310"/>
        <end position="421"/>
    </location>
</feature>
<sequence>MYFESCKNTLIITDEKLRYQLQNGSFHGASNLDVNLSFSDKNLERKFLPVLQELVSEVVCENITLEDLESFLSSKRILQNNIPEGELFALDNSTSEPNETERVPRYETSFQEILQDPDLMNEVDAKKDKPAVSRFKACFNCSEEHKLQECPYPMDYKKIAMARKQRSSQFVSQVRYHVQGEQEKDLKPGIISEKLREALGLGPDHIPSFIYHMRVLDYPPGWLEEATVESSGIALYGTEVNAAENAEANQQNMGFGVQYDPAKFIDFPGFNVPLPPNFIDESSYFGMPPLQDYQLRQVVEQYLPKVEPPQRKRKLTLHGEQSSKVPRLEEDMEVEDIMDLNPPLPEENPPPPPPPDDDPLPPPPPPEEDSLPDARSQDYSPESPTEDMDEYIVTEEQEFHDPEDQEECEVDVADSSAEEQR</sequence>
<proteinExistence type="predicted"/>
<dbReference type="GO" id="GO:0071013">
    <property type="term" value="C:catalytic step 2 spliceosome"/>
    <property type="evidence" value="ECO:0007669"/>
    <property type="project" value="TreeGrafter"/>
</dbReference>
<dbReference type="AlphaFoldDB" id="A0AAV6UNV9"/>
<reference evidence="8 9" key="1">
    <citation type="journal article" date="2022" name="Nat. Ecol. Evol.">
        <title>A masculinizing supergene underlies an exaggerated male reproductive morph in a spider.</title>
        <authorList>
            <person name="Hendrickx F."/>
            <person name="De Corte Z."/>
            <person name="Sonet G."/>
            <person name="Van Belleghem S.M."/>
            <person name="Kostlbacher S."/>
            <person name="Vangestel C."/>
        </authorList>
    </citation>
    <scope>NUCLEOTIDE SEQUENCE [LARGE SCALE GENOMIC DNA]</scope>
    <source>
        <strain evidence="8">W744_W776</strain>
    </source>
</reference>
<dbReference type="PANTHER" id="PTHR13316:SF0">
    <property type="entry name" value="ZINC FINGER CCHC DOMAIN-CONTAINING PROTEIN 8"/>
    <property type="match status" value="1"/>
</dbReference>